<sequence length="61" mass="7045">MTLAKLFAKMKLSQKDAEVIFDRDEPVGKSTDLVMPWRPLFRRRKANASPKRTSQTHSLQS</sequence>
<gene>
    <name evidence="2" type="ORF">AVDCRST_MAG42-907</name>
</gene>
<proteinExistence type="predicted"/>
<feature type="compositionally biased region" description="Polar residues" evidence="1">
    <location>
        <begin position="50"/>
        <end position="61"/>
    </location>
</feature>
<evidence type="ECO:0000256" key="1">
    <source>
        <dbReference type="SAM" id="MobiDB-lite"/>
    </source>
</evidence>
<name>A0A6J4HL07_9BACT</name>
<feature type="region of interest" description="Disordered" evidence="1">
    <location>
        <begin position="42"/>
        <end position="61"/>
    </location>
</feature>
<evidence type="ECO:0000313" key="2">
    <source>
        <dbReference type="EMBL" id="CAA9226993.1"/>
    </source>
</evidence>
<organism evidence="2">
    <name type="scientific">uncultured Chthoniobacterales bacterium</name>
    <dbReference type="NCBI Taxonomy" id="1836801"/>
    <lineage>
        <taxon>Bacteria</taxon>
        <taxon>Pseudomonadati</taxon>
        <taxon>Verrucomicrobiota</taxon>
        <taxon>Spartobacteria</taxon>
        <taxon>Chthoniobacterales</taxon>
        <taxon>environmental samples</taxon>
    </lineage>
</organism>
<protein>
    <submittedName>
        <fullName evidence="2">Uncharacterized protein</fullName>
    </submittedName>
</protein>
<reference evidence="2" key="1">
    <citation type="submission" date="2020-02" db="EMBL/GenBank/DDBJ databases">
        <authorList>
            <person name="Meier V. D."/>
        </authorList>
    </citation>
    <scope>NUCLEOTIDE SEQUENCE</scope>
    <source>
        <strain evidence="2">AVDCRST_MAG42</strain>
    </source>
</reference>
<accession>A0A6J4HL07</accession>
<dbReference type="AlphaFoldDB" id="A0A6J4HL07"/>
<dbReference type="EMBL" id="CADCTA010000047">
    <property type="protein sequence ID" value="CAA9226993.1"/>
    <property type="molecule type" value="Genomic_DNA"/>
</dbReference>